<evidence type="ECO:0000256" key="1">
    <source>
        <dbReference type="SAM" id="SignalP"/>
    </source>
</evidence>
<keyword evidence="4" id="KW-1185">Reference proteome</keyword>
<dbReference type="Pfam" id="PF12708">
    <property type="entry name" value="Pect-lyase_RHGA_epim"/>
    <property type="match status" value="2"/>
</dbReference>
<dbReference type="SUPFAM" id="SSF51126">
    <property type="entry name" value="Pectin lyase-like"/>
    <property type="match status" value="2"/>
</dbReference>
<dbReference type="InterPro" id="IPR024535">
    <property type="entry name" value="RHGA/B-epi-like_pectate_lyase"/>
</dbReference>
<sequence length="779" mass="81463">MLFFLLSIALLGYLNRVAGLGTSCSSPLGAGTASSSDPFWLESIKHQGKSAYNANPSSYTVFRNVKSFGAVGDGVHDDTAAINSAISSGSRCGISCGSSTVTPAIVYFPKGTYLISSPIIPYYYTQLIGDAKHPPTLMASSSFAGMAVIDADPYIPGGGGAQYYTNQDNFFRSVRNFVIDVRNVAATNNQGTGIHWQVAQATSLMNIVFQMSTASNTAHQGIWMENGSGGYMGDLVFNGGKFGIWGGNQQFTVRNITVNNAQTGVYSLWNWGWTYQGVTFNNCQVGFDIATGGLTNADQSTGALAIIDGVATNTPIFARTSKASNGKLGGSLVLNNVKLNNVPVAVGVVGGAVVLNGGTTTIASWGQGNVYRGTNGGGTFTQGNIPAPSKASSLLDSSGRIVGRMHPQYADYAVSQFVSVKDNGAVGDGVTDDTAALTAIFAKYAGCKIIFFDAGTYVVTNTVTIPAGTQMVGEAWTVLAGKGSNFQDQSNPRVVFKVGASGSQGIMEITDIIFSTIGPAAGAIVVEWNVKQPSGALAGAGMWDSHIRTGGAAGTNLDGNKCPKSGSGGTAACSAAFLSLHLTAQSTAYLEGTWVWLADHDLDKTGQGQISVYSGRGILSESQGPVWMVGTSAEHHVIYQYNIVNAASHYMGLIQTESPYYQPAPVSPSPFSINSNYNDPTPYSSNPSAWALSIKNSKNILVFGAGLYSFFQNYSQDCLTNFNCQAQIANIDTASTGINIYSLSTVGTTYQVSVNSAGIVNQSGNIDGFASTVTSWSQS</sequence>
<dbReference type="OrthoDB" id="1046782at2759"/>
<feature type="signal peptide" evidence="1">
    <location>
        <begin position="1"/>
        <end position="19"/>
    </location>
</feature>
<keyword evidence="1" id="KW-0732">Signal</keyword>
<accession>A0A8H5ASX8</accession>
<feature type="domain" description="Rhamnogalacturonase A/B/Epimerase-like pectate lyase" evidence="2">
    <location>
        <begin position="417"/>
        <end position="478"/>
    </location>
</feature>
<feature type="chain" id="PRO_5034689750" description="Rhamnogalacturonase A/B/Epimerase-like pectate lyase domain-containing protein" evidence="1">
    <location>
        <begin position="20"/>
        <end position="779"/>
    </location>
</feature>
<dbReference type="InterPro" id="IPR011050">
    <property type="entry name" value="Pectin_lyase_fold/virulence"/>
</dbReference>
<gene>
    <name evidence="3" type="ORF">D9619_010241</name>
</gene>
<proteinExistence type="predicted"/>
<evidence type="ECO:0000313" key="4">
    <source>
        <dbReference type="Proteomes" id="UP000567179"/>
    </source>
</evidence>
<protein>
    <recommendedName>
        <fullName evidence="2">Rhamnogalacturonase A/B/Epimerase-like pectate lyase domain-containing protein</fullName>
    </recommendedName>
</protein>
<dbReference type="Gene3D" id="2.160.20.10">
    <property type="entry name" value="Single-stranded right-handed beta-helix, Pectin lyase-like"/>
    <property type="match status" value="2"/>
</dbReference>
<dbReference type="CDD" id="cd23668">
    <property type="entry name" value="GH55_beta13glucanase-like"/>
    <property type="match status" value="1"/>
</dbReference>
<comment type="caution">
    <text evidence="3">The sequence shown here is derived from an EMBL/GenBank/DDBJ whole genome shotgun (WGS) entry which is preliminary data.</text>
</comment>
<feature type="domain" description="Rhamnogalacturonase A/B/Epimerase-like pectate lyase" evidence="2">
    <location>
        <begin position="62"/>
        <end position="288"/>
    </location>
</feature>
<evidence type="ECO:0000313" key="3">
    <source>
        <dbReference type="EMBL" id="KAF5309983.1"/>
    </source>
</evidence>
<organism evidence="3 4">
    <name type="scientific">Psilocybe cf. subviscida</name>
    <dbReference type="NCBI Taxonomy" id="2480587"/>
    <lineage>
        <taxon>Eukaryota</taxon>
        <taxon>Fungi</taxon>
        <taxon>Dikarya</taxon>
        <taxon>Basidiomycota</taxon>
        <taxon>Agaricomycotina</taxon>
        <taxon>Agaricomycetes</taxon>
        <taxon>Agaricomycetidae</taxon>
        <taxon>Agaricales</taxon>
        <taxon>Agaricineae</taxon>
        <taxon>Strophariaceae</taxon>
        <taxon>Psilocybe</taxon>
    </lineage>
</organism>
<reference evidence="3 4" key="1">
    <citation type="journal article" date="2020" name="ISME J.">
        <title>Uncovering the hidden diversity of litter-decomposition mechanisms in mushroom-forming fungi.</title>
        <authorList>
            <person name="Floudas D."/>
            <person name="Bentzer J."/>
            <person name="Ahren D."/>
            <person name="Johansson T."/>
            <person name="Persson P."/>
            <person name="Tunlid A."/>
        </authorList>
    </citation>
    <scope>NUCLEOTIDE SEQUENCE [LARGE SCALE GENOMIC DNA]</scope>
    <source>
        <strain evidence="3 4">CBS 101986</strain>
    </source>
</reference>
<evidence type="ECO:0000259" key="2">
    <source>
        <dbReference type="Pfam" id="PF12708"/>
    </source>
</evidence>
<dbReference type="InterPro" id="IPR012334">
    <property type="entry name" value="Pectin_lyas_fold"/>
</dbReference>
<name>A0A8H5ASX8_9AGAR</name>
<dbReference type="InterPro" id="IPR051801">
    <property type="entry name" value="GH28_Enzymes"/>
</dbReference>
<dbReference type="PANTHER" id="PTHR31339">
    <property type="entry name" value="PECTIN LYASE-RELATED"/>
    <property type="match status" value="1"/>
</dbReference>
<dbReference type="EMBL" id="JAACJJ010000058">
    <property type="protein sequence ID" value="KAF5309983.1"/>
    <property type="molecule type" value="Genomic_DNA"/>
</dbReference>
<dbReference type="Proteomes" id="UP000567179">
    <property type="component" value="Unassembled WGS sequence"/>
</dbReference>
<dbReference type="AlphaFoldDB" id="A0A8H5ASX8"/>
<dbReference type="PANTHER" id="PTHR31339:SF9">
    <property type="entry name" value="PLASMIN AND FIBRONECTIN-BINDING PROTEIN A"/>
    <property type="match status" value="1"/>
</dbReference>